<proteinExistence type="predicted"/>
<evidence type="ECO:0000313" key="2">
    <source>
        <dbReference type="EMBL" id="VVA96489.1"/>
    </source>
</evidence>
<dbReference type="InterPro" id="IPR015915">
    <property type="entry name" value="Kelch-typ_b-propeller"/>
</dbReference>
<dbReference type="InterPro" id="IPR057499">
    <property type="entry name" value="Kelch_FKB95"/>
</dbReference>
<dbReference type="OrthoDB" id="1023551at2759"/>
<evidence type="ECO:0000259" key="1">
    <source>
        <dbReference type="Pfam" id="PF25210"/>
    </source>
</evidence>
<comment type="caution">
    <text evidence="2">The sequence shown here is derived from an EMBL/GenBank/DDBJ whole genome shotgun (WGS) entry which is preliminary data.</text>
</comment>
<gene>
    <name evidence="2" type="ORF">ANE_LOCUS6934</name>
</gene>
<sequence>MGKNPLLIDCRFHTARNLPNMPKEVPISLSAGLVKGKIYVSRTRQDTAVCNCDTFCKNVVTWESTTDVEVCNCDRFCKSAVTWDNKVYFRCFGYDPKNDKWETHEILNSMWWYGNGCVMEGVMYCYSRALNKLFAYDFKERSWKVVKGVEGLMGVRTVWPRTVIYNTKVVVVFQRELAGTKSEIWCAVIKVEMDQKGEICGIVEWCGCGCVLDNGQWPHVINCSSVDV</sequence>
<dbReference type="SUPFAM" id="SSF117281">
    <property type="entry name" value="Kelch motif"/>
    <property type="match status" value="1"/>
</dbReference>
<dbReference type="PANTHER" id="PTHR24414">
    <property type="entry name" value="F-BOX/KELCH-REPEAT PROTEIN SKIP4"/>
    <property type="match status" value="1"/>
</dbReference>
<dbReference type="InterPro" id="IPR050354">
    <property type="entry name" value="F-box/kelch-repeat_ARATH"/>
</dbReference>
<reference evidence="2" key="1">
    <citation type="submission" date="2019-07" db="EMBL/GenBank/DDBJ databases">
        <authorList>
            <person name="Dittberner H."/>
        </authorList>
    </citation>
    <scope>NUCLEOTIDE SEQUENCE [LARGE SCALE GENOMIC DNA]</scope>
</reference>
<dbReference type="EMBL" id="CABITT030000003">
    <property type="protein sequence ID" value="VVA96489.1"/>
    <property type="molecule type" value="Genomic_DNA"/>
</dbReference>
<protein>
    <recommendedName>
        <fullName evidence="1">FKB95-like N-terminal Kelch domain-containing protein</fullName>
    </recommendedName>
</protein>
<dbReference type="Pfam" id="PF25210">
    <property type="entry name" value="Kelch_FKB95"/>
    <property type="match status" value="1"/>
</dbReference>
<organism evidence="2 3">
    <name type="scientific">Arabis nemorensis</name>
    <dbReference type="NCBI Taxonomy" id="586526"/>
    <lineage>
        <taxon>Eukaryota</taxon>
        <taxon>Viridiplantae</taxon>
        <taxon>Streptophyta</taxon>
        <taxon>Embryophyta</taxon>
        <taxon>Tracheophyta</taxon>
        <taxon>Spermatophyta</taxon>
        <taxon>Magnoliopsida</taxon>
        <taxon>eudicotyledons</taxon>
        <taxon>Gunneridae</taxon>
        <taxon>Pentapetalae</taxon>
        <taxon>rosids</taxon>
        <taxon>malvids</taxon>
        <taxon>Brassicales</taxon>
        <taxon>Brassicaceae</taxon>
        <taxon>Arabideae</taxon>
        <taxon>Arabis</taxon>
    </lineage>
</organism>
<feature type="domain" description="FKB95-like N-terminal Kelch" evidence="1">
    <location>
        <begin position="6"/>
        <end position="207"/>
    </location>
</feature>
<evidence type="ECO:0000313" key="3">
    <source>
        <dbReference type="Proteomes" id="UP000489600"/>
    </source>
</evidence>
<dbReference type="PANTHER" id="PTHR24414:SF184">
    <property type="entry name" value="GALACTOSE OXIDASE_KELCH REPEAT SUPERFAMILY PROTEIN"/>
    <property type="match status" value="1"/>
</dbReference>
<dbReference type="Proteomes" id="UP000489600">
    <property type="component" value="Unassembled WGS sequence"/>
</dbReference>
<name>A0A565B6J8_9BRAS</name>
<accession>A0A565B6J8</accession>
<dbReference type="Gene3D" id="2.120.10.80">
    <property type="entry name" value="Kelch-type beta propeller"/>
    <property type="match status" value="1"/>
</dbReference>
<dbReference type="AlphaFoldDB" id="A0A565B6J8"/>
<keyword evidence="3" id="KW-1185">Reference proteome</keyword>